<reference evidence="2 3" key="1">
    <citation type="submission" date="2018-11" db="EMBL/GenBank/DDBJ databases">
        <authorList>
            <person name="Li F."/>
        </authorList>
    </citation>
    <scope>NUCLEOTIDE SEQUENCE [LARGE SCALE GENOMIC DNA]</scope>
    <source>
        <strain evidence="2 3">Gsoil 818</strain>
    </source>
</reference>
<feature type="transmembrane region" description="Helical" evidence="1">
    <location>
        <begin position="157"/>
        <end position="186"/>
    </location>
</feature>
<feature type="transmembrane region" description="Helical" evidence="1">
    <location>
        <begin position="299"/>
        <end position="318"/>
    </location>
</feature>
<evidence type="ECO:0000313" key="3">
    <source>
        <dbReference type="Proteomes" id="UP000279994"/>
    </source>
</evidence>
<feature type="transmembrane region" description="Helical" evidence="1">
    <location>
        <begin position="115"/>
        <end position="136"/>
    </location>
</feature>
<feature type="transmembrane region" description="Helical" evidence="1">
    <location>
        <begin position="234"/>
        <end position="251"/>
    </location>
</feature>
<accession>A0A3N0GNV7</accession>
<organism evidence="2 3">
    <name type="scientific">Nocardioides pocheonensis</name>
    <dbReference type="NCBI Taxonomy" id="661485"/>
    <lineage>
        <taxon>Bacteria</taxon>
        <taxon>Bacillati</taxon>
        <taxon>Actinomycetota</taxon>
        <taxon>Actinomycetes</taxon>
        <taxon>Propionibacteriales</taxon>
        <taxon>Nocardioidaceae</taxon>
        <taxon>Nocardioides</taxon>
    </lineage>
</organism>
<evidence type="ECO:0008006" key="4">
    <source>
        <dbReference type="Google" id="ProtNLM"/>
    </source>
</evidence>
<sequence length="326" mass="34750">MIAQLRVELARYRGRRIIALLLLLAALLAALVAAKSAWDTRPITAQEVATAKKDAALAAQRSDIKADLDNCLTDPKAYLGTNATAQDCRDNLTAGPRSFLPREPLDLHGTLKGNGLGVALAVAGLLVIAASTFAGADWSSGSLVTQLLFEPRRGRLWAAKGLAVTLASGLVALVTIGGFWLAMYLVAVDRDVPHGSGIMSDVGWHLLRAVLFSMGAALGAFALTMLFRHSVATLALLFVLSVGGELLTYLLPVDNVGRWTLGNNVYGWLETRMEFFDPTAHCARLGDCDRLAHIGHLEGGVYLLGLLLLTVAVSVLVFRRRDVAAG</sequence>
<dbReference type="EMBL" id="RJSF01000040">
    <property type="protein sequence ID" value="RNM14071.1"/>
    <property type="molecule type" value="Genomic_DNA"/>
</dbReference>
<feature type="transmembrane region" description="Helical" evidence="1">
    <location>
        <begin position="206"/>
        <end position="227"/>
    </location>
</feature>
<evidence type="ECO:0000256" key="1">
    <source>
        <dbReference type="SAM" id="Phobius"/>
    </source>
</evidence>
<protein>
    <recommendedName>
        <fullName evidence="4">ABC transporter permease</fullName>
    </recommendedName>
</protein>
<dbReference type="AlphaFoldDB" id="A0A3N0GNV7"/>
<comment type="caution">
    <text evidence="2">The sequence shown here is derived from an EMBL/GenBank/DDBJ whole genome shotgun (WGS) entry which is preliminary data.</text>
</comment>
<keyword evidence="1" id="KW-1133">Transmembrane helix</keyword>
<dbReference type="RefSeq" id="WP_123223477.1">
    <property type="nucleotide sequence ID" value="NZ_RJSF01000040.1"/>
</dbReference>
<evidence type="ECO:0000313" key="2">
    <source>
        <dbReference type="EMBL" id="RNM14071.1"/>
    </source>
</evidence>
<proteinExistence type="predicted"/>
<name>A0A3N0GNV7_9ACTN</name>
<gene>
    <name evidence="2" type="ORF">EFL26_14130</name>
</gene>
<keyword evidence="1" id="KW-0472">Membrane</keyword>
<dbReference type="OrthoDB" id="3819831at2"/>
<keyword evidence="1" id="KW-0812">Transmembrane</keyword>
<dbReference type="Proteomes" id="UP000279994">
    <property type="component" value="Unassembled WGS sequence"/>
</dbReference>
<keyword evidence="3" id="KW-1185">Reference proteome</keyword>